<keyword evidence="3" id="KW-1185">Reference proteome</keyword>
<dbReference type="RefSeq" id="WP_326469296.1">
    <property type="nucleotide sequence ID" value="NZ_CP142124.1"/>
</dbReference>
<dbReference type="EMBL" id="CP142124">
    <property type="protein sequence ID" value="WRW31692.1"/>
    <property type="molecule type" value="Genomic_DNA"/>
</dbReference>
<name>A0ABZ1DHM4_9ENTR</name>
<reference evidence="2 3" key="1">
    <citation type="submission" date="2024-01" db="EMBL/GenBank/DDBJ databases">
        <title>AV1 has a protective and therapeutic effect against plant viruses.</title>
        <authorList>
            <person name="Wang F."/>
        </authorList>
    </citation>
    <scope>NUCLEOTIDE SEQUENCE [LARGE SCALE GENOMIC DNA]</scope>
    <source>
        <strain evidence="2 3">AV1</strain>
    </source>
</reference>
<evidence type="ECO:0000256" key="1">
    <source>
        <dbReference type="SAM" id="Phobius"/>
    </source>
</evidence>
<organism evidence="2 3">
    <name type="scientific">Enterobacter wuhouensis</name>
    <dbReference type="NCBI Taxonomy" id="2529381"/>
    <lineage>
        <taxon>Bacteria</taxon>
        <taxon>Pseudomonadati</taxon>
        <taxon>Pseudomonadota</taxon>
        <taxon>Gammaproteobacteria</taxon>
        <taxon>Enterobacterales</taxon>
        <taxon>Enterobacteriaceae</taxon>
        <taxon>Enterobacter</taxon>
    </lineage>
</organism>
<dbReference type="Proteomes" id="UP001330482">
    <property type="component" value="Chromosome"/>
</dbReference>
<dbReference type="InterPro" id="IPR021354">
    <property type="entry name" value="DUF2975"/>
</dbReference>
<feature type="transmembrane region" description="Helical" evidence="1">
    <location>
        <begin position="141"/>
        <end position="160"/>
    </location>
</feature>
<feature type="transmembrane region" description="Helical" evidence="1">
    <location>
        <begin position="104"/>
        <end position="121"/>
    </location>
</feature>
<feature type="transmembrane region" description="Helical" evidence="1">
    <location>
        <begin position="20"/>
        <end position="40"/>
    </location>
</feature>
<keyword evidence="1" id="KW-1133">Transmembrane helix</keyword>
<evidence type="ECO:0000313" key="2">
    <source>
        <dbReference type="EMBL" id="WRW31692.1"/>
    </source>
</evidence>
<keyword evidence="1" id="KW-0812">Transmembrane</keyword>
<protein>
    <submittedName>
        <fullName evidence="2">DUF2975 domain-containing protein</fullName>
    </submittedName>
</protein>
<keyword evidence="1" id="KW-0472">Membrane</keyword>
<sequence>MPDNTYAVKRLTGLCTLIRFFIFTSIILLPLTAIVFPLTVQDYFRNSSGDVLALTMQYKILFTLISFIANIPPVIFLVRLLNLFSGYQRLEFFTCDQVSLFKKIGFWLLITSLSYCLLSSLEDFVSNDSHGQFSLIFSFDGQSLAIPCAAVISYCLGLIMQEAMIIKKDTDLTI</sequence>
<evidence type="ECO:0000313" key="3">
    <source>
        <dbReference type="Proteomes" id="UP001330482"/>
    </source>
</evidence>
<gene>
    <name evidence="2" type="ORF">VPX56_00710</name>
</gene>
<accession>A0ABZ1DHM4</accession>
<dbReference type="Pfam" id="PF11188">
    <property type="entry name" value="DUF2975"/>
    <property type="match status" value="1"/>
</dbReference>
<feature type="transmembrane region" description="Helical" evidence="1">
    <location>
        <begin position="60"/>
        <end position="84"/>
    </location>
</feature>
<proteinExistence type="predicted"/>